<feature type="transmembrane region" description="Helical" evidence="6">
    <location>
        <begin position="23"/>
        <end position="49"/>
    </location>
</feature>
<dbReference type="InterPro" id="IPR020846">
    <property type="entry name" value="MFS_dom"/>
</dbReference>
<dbReference type="RefSeq" id="WP_380605844.1">
    <property type="nucleotide sequence ID" value="NZ_JBHSDU010000015.1"/>
</dbReference>
<feature type="transmembrane region" description="Helical" evidence="6">
    <location>
        <begin position="323"/>
        <end position="341"/>
    </location>
</feature>
<accession>A0ABV8T6F5</accession>
<feature type="transmembrane region" description="Helical" evidence="6">
    <location>
        <begin position="195"/>
        <end position="216"/>
    </location>
</feature>
<feature type="transmembrane region" description="Helical" evidence="6">
    <location>
        <begin position="383"/>
        <end position="407"/>
    </location>
</feature>
<dbReference type="CDD" id="cd17328">
    <property type="entry name" value="MFS_spinster_like"/>
    <property type="match status" value="1"/>
</dbReference>
<feature type="domain" description="Major facilitator superfamily (MFS) profile" evidence="7">
    <location>
        <begin position="27"/>
        <end position="446"/>
    </location>
</feature>
<evidence type="ECO:0000256" key="5">
    <source>
        <dbReference type="ARBA" id="ARBA00023136"/>
    </source>
</evidence>
<evidence type="ECO:0000259" key="7">
    <source>
        <dbReference type="PROSITE" id="PS50850"/>
    </source>
</evidence>
<comment type="caution">
    <text evidence="8">The sequence shown here is derived from an EMBL/GenBank/DDBJ whole genome shotgun (WGS) entry which is preliminary data.</text>
</comment>
<dbReference type="PROSITE" id="PS50850">
    <property type="entry name" value="MFS"/>
    <property type="match status" value="1"/>
</dbReference>
<evidence type="ECO:0000256" key="3">
    <source>
        <dbReference type="ARBA" id="ARBA00022692"/>
    </source>
</evidence>
<keyword evidence="9" id="KW-1185">Reference proteome</keyword>
<dbReference type="PANTHER" id="PTHR23505:SF79">
    <property type="entry name" value="PROTEIN SPINSTER"/>
    <property type="match status" value="1"/>
</dbReference>
<sequence>MSEAVESMQAVRNEATAYPPRSVGWYAVFVLALLYLVSILDRFIITLLVDPIKRDLGISDVQFGMLHGLAFALTFSLFGLILGTLADRFSRRWVIFAGVAVWSLATAMCGLAQRFWHLLVARVGVGVGEAALNPCATSMITDLFPRERLTTAMAIYGLGATLGSGCAYFFGGVIVDLVARTDTIVVPVLGTMRSWQAVFLIVGLPGLLLAFLIFTLPEPARRGLLNTDRRRSWTQSYADLLKFIGQKKRFFLCHYTAFAFASAVVAGCGTWYPAHMGRTFAWGPSQIGLALGITLTTAGIASQVIGGRAIDAMFRRGIRDAQLRWYAGCLLVATPAGIIANTSTSPWIFLACLCLFLTAVSSLPTCASTALNLVTPNELRGTGIAFFSGTAGLLGGASGPMLIALFAELFYANAGGRGIGFGMATLVAICCPIGALFLALGFRAMREAVTDAERWAN</sequence>
<evidence type="ECO:0000256" key="1">
    <source>
        <dbReference type="ARBA" id="ARBA00004141"/>
    </source>
</evidence>
<keyword evidence="2" id="KW-0813">Transport</keyword>
<feature type="transmembrane region" description="Helical" evidence="6">
    <location>
        <begin position="250"/>
        <end position="274"/>
    </location>
</feature>
<dbReference type="InterPro" id="IPR036259">
    <property type="entry name" value="MFS_trans_sf"/>
</dbReference>
<evidence type="ECO:0000313" key="9">
    <source>
        <dbReference type="Proteomes" id="UP001595904"/>
    </source>
</evidence>
<evidence type="ECO:0000256" key="6">
    <source>
        <dbReference type="SAM" id="Phobius"/>
    </source>
</evidence>
<evidence type="ECO:0000313" key="8">
    <source>
        <dbReference type="EMBL" id="MFC4314568.1"/>
    </source>
</evidence>
<organism evidence="8 9">
    <name type="scientific">Steroidobacter flavus</name>
    <dbReference type="NCBI Taxonomy" id="1842136"/>
    <lineage>
        <taxon>Bacteria</taxon>
        <taxon>Pseudomonadati</taxon>
        <taxon>Pseudomonadota</taxon>
        <taxon>Gammaproteobacteria</taxon>
        <taxon>Steroidobacterales</taxon>
        <taxon>Steroidobacteraceae</taxon>
        <taxon>Steroidobacter</taxon>
    </lineage>
</organism>
<dbReference type="SUPFAM" id="SSF103473">
    <property type="entry name" value="MFS general substrate transporter"/>
    <property type="match status" value="1"/>
</dbReference>
<comment type="subcellular location">
    <subcellularLocation>
        <location evidence="1">Membrane</location>
        <topology evidence="1">Multi-pass membrane protein</topology>
    </subcellularLocation>
</comment>
<keyword evidence="4 6" id="KW-1133">Transmembrane helix</keyword>
<evidence type="ECO:0000256" key="2">
    <source>
        <dbReference type="ARBA" id="ARBA00022448"/>
    </source>
</evidence>
<dbReference type="Pfam" id="PF07690">
    <property type="entry name" value="MFS_1"/>
    <property type="match status" value="1"/>
</dbReference>
<feature type="transmembrane region" description="Helical" evidence="6">
    <location>
        <begin position="153"/>
        <end position="175"/>
    </location>
</feature>
<dbReference type="Gene3D" id="1.20.1250.20">
    <property type="entry name" value="MFS general substrate transporter like domains"/>
    <property type="match status" value="1"/>
</dbReference>
<keyword evidence="5 6" id="KW-0472">Membrane</keyword>
<dbReference type="Proteomes" id="UP001595904">
    <property type="component" value="Unassembled WGS sequence"/>
</dbReference>
<protein>
    <submittedName>
        <fullName evidence="8">Spinster family MFS transporter</fullName>
    </submittedName>
</protein>
<feature type="transmembrane region" description="Helical" evidence="6">
    <location>
        <begin position="61"/>
        <end position="81"/>
    </location>
</feature>
<dbReference type="PANTHER" id="PTHR23505">
    <property type="entry name" value="SPINSTER"/>
    <property type="match status" value="1"/>
</dbReference>
<gene>
    <name evidence="8" type="ORF">ACFPN2_36210</name>
</gene>
<name>A0ABV8T6F5_9GAMM</name>
<feature type="transmembrane region" description="Helical" evidence="6">
    <location>
        <begin position="419"/>
        <end position="440"/>
    </location>
</feature>
<proteinExistence type="predicted"/>
<feature type="transmembrane region" description="Helical" evidence="6">
    <location>
        <begin position="280"/>
        <end position="302"/>
    </location>
</feature>
<dbReference type="InterPro" id="IPR044770">
    <property type="entry name" value="MFS_spinster-like"/>
</dbReference>
<feature type="transmembrane region" description="Helical" evidence="6">
    <location>
        <begin position="93"/>
        <end position="112"/>
    </location>
</feature>
<reference evidence="9" key="1">
    <citation type="journal article" date="2019" name="Int. J. Syst. Evol. Microbiol.">
        <title>The Global Catalogue of Microorganisms (GCM) 10K type strain sequencing project: providing services to taxonomists for standard genome sequencing and annotation.</title>
        <authorList>
            <consortium name="The Broad Institute Genomics Platform"/>
            <consortium name="The Broad Institute Genome Sequencing Center for Infectious Disease"/>
            <person name="Wu L."/>
            <person name="Ma J."/>
        </authorList>
    </citation>
    <scope>NUCLEOTIDE SEQUENCE [LARGE SCALE GENOMIC DNA]</scope>
    <source>
        <strain evidence="9">CGMCC 1.10759</strain>
    </source>
</reference>
<evidence type="ECO:0000256" key="4">
    <source>
        <dbReference type="ARBA" id="ARBA00022989"/>
    </source>
</evidence>
<feature type="transmembrane region" description="Helical" evidence="6">
    <location>
        <begin position="347"/>
        <end position="371"/>
    </location>
</feature>
<keyword evidence="3 6" id="KW-0812">Transmembrane</keyword>
<dbReference type="InterPro" id="IPR011701">
    <property type="entry name" value="MFS"/>
</dbReference>
<dbReference type="EMBL" id="JBHSDU010000015">
    <property type="protein sequence ID" value="MFC4314568.1"/>
    <property type="molecule type" value="Genomic_DNA"/>
</dbReference>